<feature type="domain" description="LTD" evidence="2">
    <location>
        <begin position="16"/>
        <end position="152"/>
    </location>
</feature>
<feature type="chain" id="PRO_5040339036" description="LTD domain-containing protein" evidence="1">
    <location>
        <begin position="22"/>
        <end position="847"/>
    </location>
</feature>
<protein>
    <recommendedName>
        <fullName evidence="2">LTD domain-containing protein</fullName>
    </recommendedName>
</protein>
<dbReference type="AlphaFoldDB" id="A0A9N8EL23"/>
<proteinExistence type="predicted"/>
<dbReference type="Pfam" id="PF00932">
    <property type="entry name" value="LTD"/>
    <property type="match status" value="1"/>
</dbReference>
<evidence type="ECO:0000313" key="4">
    <source>
        <dbReference type="Proteomes" id="UP001153069"/>
    </source>
</evidence>
<evidence type="ECO:0000256" key="1">
    <source>
        <dbReference type="SAM" id="SignalP"/>
    </source>
</evidence>
<dbReference type="Gene3D" id="2.60.40.1260">
    <property type="entry name" value="Lamin Tail domain"/>
    <property type="match status" value="1"/>
</dbReference>
<dbReference type="InterPro" id="IPR014867">
    <property type="entry name" value="Spore_coat_CotH_CotH2/3/7"/>
</dbReference>
<keyword evidence="4" id="KW-1185">Reference proteome</keyword>
<comment type="caution">
    <text evidence="3">The sequence shown here is derived from an EMBL/GenBank/DDBJ whole genome shotgun (WGS) entry which is preliminary data.</text>
</comment>
<evidence type="ECO:0000259" key="2">
    <source>
        <dbReference type="PROSITE" id="PS51841"/>
    </source>
</evidence>
<dbReference type="InterPro" id="IPR001322">
    <property type="entry name" value="Lamin_tail_dom"/>
</dbReference>
<dbReference type="EMBL" id="CAICTM010001326">
    <property type="protein sequence ID" value="CAB9522663.1"/>
    <property type="molecule type" value="Genomic_DNA"/>
</dbReference>
<dbReference type="OrthoDB" id="193138at2759"/>
<feature type="signal peptide" evidence="1">
    <location>
        <begin position="1"/>
        <end position="21"/>
    </location>
</feature>
<name>A0A9N8EL23_9STRA</name>
<accession>A0A9N8EL23</accession>
<dbReference type="Proteomes" id="UP001153069">
    <property type="component" value="Unassembled WGS sequence"/>
</dbReference>
<dbReference type="SUPFAM" id="SSF74853">
    <property type="entry name" value="Lamin A/C globular tail domain"/>
    <property type="match status" value="1"/>
</dbReference>
<reference evidence="3" key="1">
    <citation type="submission" date="2020-06" db="EMBL/GenBank/DDBJ databases">
        <authorList>
            <consortium name="Plant Systems Biology data submission"/>
        </authorList>
    </citation>
    <scope>NUCLEOTIDE SEQUENCE</scope>
    <source>
        <strain evidence="3">D6</strain>
    </source>
</reference>
<organism evidence="3 4">
    <name type="scientific">Seminavis robusta</name>
    <dbReference type="NCBI Taxonomy" id="568900"/>
    <lineage>
        <taxon>Eukaryota</taxon>
        <taxon>Sar</taxon>
        <taxon>Stramenopiles</taxon>
        <taxon>Ochrophyta</taxon>
        <taxon>Bacillariophyta</taxon>
        <taxon>Bacillariophyceae</taxon>
        <taxon>Bacillariophycidae</taxon>
        <taxon>Naviculales</taxon>
        <taxon>Naviculaceae</taxon>
        <taxon>Seminavis</taxon>
    </lineage>
</organism>
<dbReference type="PROSITE" id="PS51841">
    <property type="entry name" value="LTD"/>
    <property type="match status" value="1"/>
</dbReference>
<dbReference type="Pfam" id="PF08757">
    <property type="entry name" value="CotH"/>
    <property type="match status" value="2"/>
</dbReference>
<keyword evidence="1" id="KW-0732">Signal</keyword>
<evidence type="ECO:0000313" key="3">
    <source>
        <dbReference type="EMBL" id="CAB9522663.1"/>
    </source>
</evidence>
<sequence length="847" mass="94749">MRLSFCATALLSLSMASLSEAAVWINEISDKGTSNACQGNDWIELFNSGPEDVDLSEGYIIHDDKGLNSENAFAFKPGMVIEANGYYLLCTKLKAGSGNDQVGFTVNELSSPQFGISGEDTITLVHQKDNQDSVALQSRTILEIVSSVTLPNTDDDFDVTYAYNEDSGQYAYTSTPTPGAANEFTRIKSAEEKMAEHRAMLVGQNALGVRFFGMDNRGYKVDDALDPVLELHISMDQGELDYLMENKTHELYRSFTNGSVTTTEGELLATLDKPGKIRTKGQSTLFMGICLGTKSVPFQIDFSSEDESQSLFGVNKVYLRHHMGDFSYSRDYAYYRMLARFGLPHLRVRKVEFFINGEKQGYYSLIEAADQEYVFARNFPKYNPESFALYKIKSMAFECGYFPEEAIKGAAARLGEESTPPYSFQRGTHKHDVPVLGSIPQCLHKFVDTIWDVDLEDTILAYLRYDEDCADMLIGEGLIDRDLGTKDWDKQMKKFITNNFRGDHKCDEECANNDFAQNADVDNLLKTFAFYAVSVIADSPLINGNNFYLAQAGDEANGGPGGWKIVPYDFNAARVVFCNDNVCNPRLVHWSIARPTCESLENNPIAGPILSDPVLFNRYIDYVREFTNTVYANETFIAELEEHQAAQEKFVRKDFWSVFGAFYSLEKTTESANWEEEEDRYPLLPTMKARAEDVRAQLAAIDAGMFPRGPHGVGVNGDYEAWEPCPDWRSQQVNATMCEQSCKYYGCDMPGWTVQSHCDELTGTCYHGDYDEQCRGVHDGEQYPGMENTEDGRETFCRFAAGFPVKAAECPAPGEVNPDRLESSAVFRSLASGLIASALTAMVYLLV</sequence>
<dbReference type="InterPro" id="IPR036415">
    <property type="entry name" value="Lamin_tail_dom_sf"/>
</dbReference>
<gene>
    <name evidence="3" type="ORF">SEMRO_1328_G263180.2</name>
</gene>